<feature type="domain" description="Heme haloperoxidase family profile" evidence="8">
    <location>
        <begin position="1"/>
        <end position="221"/>
    </location>
</feature>
<keyword evidence="5" id="KW-0560">Oxidoreductase</keyword>
<evidence type="ECO:0000313" key="9">
    <source>
        <dbReference type="EMBL" id="KAF4465696.1"/>
    </source>
</evidence>
<dbReference type="GO" id="GO:0046872">
    <property type="term" value="F:metal ion binding"/>
    <property type="evidence" value="ECO:0007669"/>
    <property type="project" value="UniProtKB-KW"/>
</dbReference>
<comment type="cofactor">
    <cofactor evidence="1">
        <name>heme b</name>
        <dbReference type="ChEBI" id="CHEBI:60344"/>
    </cofactor>
</comment>
<comment type="caution">
    <text evidence="9">The sequence shown here is derived from an EMBL/GenBank/DDBJ whole genome shotgun (WGS) entry which is preliminary data.</text>
</comment>
<keyword evidence="2" id="KW-0575">Peroxidase</keyword>
<dbReference type="EMBL" id="JAADYS010000992">
    <property type="protein sequence ID" value="KAF4465696.1"/>
    <property type="molecule type" value="Genomic_DNA"/>
</dbReference>
<evidence type="ECO:0000259" key="8">
    <source>
        <dbReference type="PROSITE" id="PS51405"/>
    </source>
</evidence>
<dbReference type="Pfam" id="PF01328">
    <property type="entry name" value="Peroxidase_2"/>
    <property type="match status" value="1"/>
</dbReference>
<gene>
    <name evidence="9" type="ORF">FALBO_7453</name>
</gene>
<comment type="similarity">
    <text evidence="7">Belongs to the chloroperoxidase family.</text>
</comment>
<accession>A0A8H4LBD3</accession>
<dbReference type="SUPFAM" id="SSF47571">
    <property type="entry name" value="Cloroperoxidase"/>
    <property type="match status" value="1"/>
</dbReference>
<dbReference type="OrthoDB" id="407298at2759"/>
<keyword evidence="3" id="KW-0349">Heme</keyword>
<organism evidence="9 10">
    <name type="scientific">Fusarium albosuccineum</name>
    <dbReference type="NCBI Taxonomy" id="1237068"/>
    <lineage>
        <taxon>Eukaryota</taxon>
        <taxon>Fungi</taxon>
        <taxon>Dikarya</taxon>
        <taxon>Ascomycota</taxon>
        <taxon>Pezizomycotina</taxon>
        <taxon>Sordariomycetes</taxon>
        <taxon>Hypocreomycetidae</taxon>
        <taxon>Hypocreales</taxon>
        <taxon>Nectriaceae</taxon>
        <taxon>Fusarium</taxon>
        <taxon>Fusarium decemcellulare species complex</taxon>
    </lineage>
</organism>
<dbReference type="Gene3D" id="1.10.489.10">
    <property type="entry name" value="Chloroperoxidase-like"/>
    <property type="match status" value="1"/>
</dbReference>
<evidence type="ECO:0000256" key="1">
    <source>
        <dbReference type="ARBA" id="ARBA00001970"/>
    </source>
</evidence>
<keyword evidence="6" id="KW-0408">Iron</keyword>
<evidence type="ECO:0000313" key="10">
    <source>
        <dbReference type="Proteomes" id="UP000554235"/>
    </source>
</evidence>
<evidence type="ECO:0000256" key="2">
    <source>
        <dbReference type="ARBA" id="ARBA00022559"/>
    </source>
</evidence>
<evidence type="ECO:0000256" key="7">
    <source>
        <dbReference type="ARBA" id="ARBA00025795"/>
    </source>
</evidence>
<dbReference type="PANTHER" id="PTHR33577:SF1">
    <property type="entry name" value="HEME HALOPEROXIDASE FAMILY PROFILE DOMAIN-CONTAINING PROTEIN"/>
    <property type="match status" value="1"/>
</dbReference>
<keyword evidence="10" id="KW-1185">Reference proteome</keyword>
<dbReference type="InterPro" id="IPR036851">
    <property type="entry name" value="Chloroperoxidase-like_sf"/>
</dbReference>
<dbReference type="PANTHER" id="PTHR33577">
    <property type="entry name" value="STERIGMATOCYSTIN BIOSYNTHESIS PEROXIDASE STCC-RELATED"/>
    <property type="match status" value="1"/>
</dbReference>
<evidence type="ECO:0000256" key="5">
    <source>
        <dbReference type="ARBA" id="ARBA00023002"/>
    </source>
</evidence>
<evidence type="ECO:0000256" key="6">
    <source>
        <dbReference type="ARBA" id="ARBA00023004"/>
    </source>
</evidence>
<dbReference type="AlphaFoldDB" id="A0A8H4LBD3"/>
<reference evidence="9 10" key="1">
    <citation type="submission" date="2020-01" db="EMBL/GenBank/DDBJ databases">
        <title>Identification and distribution of gene clusters putatively required for synthesis of sphingolipid metabolism inhibitors in phylogenetically diverse species of the filamentous fungus Fusarium.</title>
        <authorList>
            <person name="Kim H.-S."/>
            <person name="Busman M."/>
            <person name="Brown D.W."/>
            <person name="Divon H."/>
            <person name="Uhlig S."/>
            <person name="Proctor R.H."/>
        </authorList>
    </citation>
    <scope>NUCLEOTIDE SEQUENCE [LARGE SCALE GENOMIC DNA]</scope>
    <source>
        <strain evidence="9 10">NRRL 20459</strain>
    </source>
</reference>
<keyword evidence="4" id="KW-0479">Metal-binding</keyword>
<dbReference type="GO" id="GO:0004601">
    <property type="term" value="F:peroxidase activity"/>
    <property type="evidence" value="ECO:0007669"/>
    <property type="project" value="UniProtKB-KW"/>
</dbReference>
<evidence type="ECO:0000256" key="4">
    <source>
        <dbReference type="ARBA" id="ARBA00022723"/>
    </source>
</evidence>
<dbReference type="PROSITE" id="PS51405">
    <property type="entry name" value="HEME_HALOPEROXIDASE"/>
    <property type="match status" value="1"/>
</dbReference>
<name>A0A8H4LBD3_9HYPO</name>
<dbReference type="Proteomes" id="UP000554235">
    <property type="component" value="Unassembled WGS sequence"/>
</dbReference>
<sequence length="359" mass="39191">MQSIVQATNDVYGMSLEFGAFLAVFGTVLTGNPVSTNPGYSIGGPSRFSQNILGGGGLIGTPTGLSGSHNKYESDVSATREDLYVSGNNFHLVLDRFVEYWNAIKEDTPAPEQYSALAPFHYKRFQDSEKTNSHFFYPPVAGILVSPASYSFPPQMMANHSEEYPEGYLSREVFTTFFGVEGDKPGNFKVKQGWERIPENWYKRPVGNEFSIPTYVVDILKHASKYPRLLNVGGNLGKPNTFAGVDLGDLTGGVFNSAMLLEGDNLECFVLQFLMATTPDFLGTTFSDLTKALAPLTDRVQQLLAGKLCPELQEINMKLFEKYPGFTESYGTYAGLSKGSIPDIIKGVTGILGGLTPGK</sequence>
<evidence type="ECO:0000256" key="3">
    <source>
        <dbReference type="ARBA" id="ARBA00022617"/>
    </source>
</evidence>
<protein>
    <submittedName>
        <fullName evidence="9">Aromatic peroxygenase</fullName>
    </submittedName>
</protein>
<dbReference type="InterPro" id="IPR000028">
    <property type="entry name" value="Chloroperoxidase"/>
</dbReference>
<proteinExistence type="inferred from homology"/>